<dbReference type="EMBL" id="JBHTJG010000001">
    <property type="protein sequence ID" value="MFD0944890.1"/>
    <property type="molecule type" value="Genomic_DNA"/>
</dbReference>
<comment type="similarity">
    <text evidence="2">Belongs to the TspO/BZRP family.</text>
</comment>
<evidence type="ECO:0000256" key="6">
    <source>
        <dbReference type="SAM" id="Phobius"/>
    </source>
</evidence>
<dbReference type="RefSeq" id="WP_264942830.1">
    <property type="nucleotide sequence ID" value="NZ_JAPDRA010000001.1"/>
</dbReference>
<keyword evidence="3 6" id="KW-0812">Transmembrane</keyword>
<evidence type="ECO:0000256" key="5">
    <source>
        <dbReference type="ARBA" id="ARBA00023136"/>
    </source>
</evidence>
<evidence type="ECO:0000256" key="2">
    <source>
        <dbReference type="ARBA" id="ARBA00007524"/>
    </source>
</evidence>
<comment type="caution">
    <text evidence="7">The sequence shown here is derived from an EMBL/GenBank/DDBJ whole genome shotgun (WGS) entry which is preliminary data.</text>
</comment>
<dbReference type="InterPro" id="IPR038330">
    <property type="entry name" value="TspO/MBR-related_sf"/>
</dbReference>
<dbReference type="Gene3D" id="1.20.1260.100">
    <property type="entry name" value="TspO/MBR protein"/>
    <property type="match status" value="1"/>
</dbReference>
<evidence type="ECO:0000256" key="4">
    <source>
        <dbReference type="ARBA" id="ARBA00022989"/>
    </source>
</evidence>
<proteinExistence type="inferred from homology"/>
<feature type="transmembrane region" description="Helical" evidence="6">
    <location>
        <begin position="108"/>
        <end position="127"/>
    </location>
</feature>
<feature type="transmembrane region" description="Helical" evidence="6">
    <location>
        <begin position="12"/>
        <end position="34"/>
    </location>
</feature>
<evidence type="ECO:0000256" key="1">
    <source>
        <dbReference type="ARBA" id="ARBA00004141"/>
    </source>
</evidence>
<reference evidence="8" key="1">
    <citation type="journal article" date="2019" name="Int. J. Syst. Evol. Microbiol.">
        <title>The Global Catalogue of Microorganisms (GCM) 10K type strain sequencing project: providing services to taxonomists for standard genome sequencing and annotation.</title>
        <authorList>
            <consortium name="The Broad Institute Genomics Platform"/>
            <consortium name="The Broad Institute Genome Sequencing Center for Infectious Disease"/>
            <person name="Wu L."/>
            <person name="Ma J."/>
        </authorList>
    </citation>
    <scope>NUCLEOTIDE SEQUENCE [LARGE SCALE GENOMIC DNA]</scope>
    <source>
        <strain evidence="8">CCUG 62982</strain>
    </source>
</reference>
<dbReference type="Proteomes" id="UP001596977">
    <property type="component" value="Unassembled WGS sequence"/>
</dbReference>
<dbReference type="Pfam" id="PF03073">
    <property type="entry name" value="TspO_MBR"/>
    <property type="match status" value="1"/>
</dbReference>
<evidence type="ECO:0000313" key="7">
    <source>
        <dbReference type="EMBL" id="MFD0944890.1"/>
    </source>
</evidence>
<protein>
    <submittedName>
        <fullName evidence="7">Tryptophan-rich sensory protein</fullName>
    </submittedName>
</protein>
<comment type="subcellular location">
    <subcellularLocation>
        <location evidence="1">Membrane</location>
        <topology evidence="1">Multi-pass membrane protein</topology>
    </subcellularLocation>
</comment>
<organism evidence="7 8">
    <name type="scientific">Sphingomonas canadensis</name>
    <dbReference type="NCBI Taxonomy" id="1219257"/>
    <lineage>
        <taxon>Bacteria</taxon>
        <taxon>Pseudomonadati</taxon>
        <taxon>Pseudomonadota</taxon>
        <taxon>Alphaproteobacteria</taxon>
        <taxon>Sphingomonadales</taxon>
        <taxon>Sphingomonadaceae</taxon>
        <taxon>Sphingomonas</taxon>
    </lineage>
</organism>
<evidence type="ECO:0000313" key="8">
    <source>
        <dbReference type="Proteomes" id="UP001596977"/>
    </source>
</evidence>
<sequence length="155" mass="16077">MATTLDDTGTRGLWANIALPVAAVVIGNAIIFGLGAARSDLTPAQQQWVPPGAVVGSVWVVLFALLGMSRWLYLRGGGRGGRSWLPAWLALLGLAFPVYTGLFTDSGLGAAGTAVTLAATVAVMLAMGRRVPAAAWAILPMACWLGYVACVYFLA</sequence>
<dbReference type="InterPro" id="IPR004307">
    <property type="entry name" value="TspO_MBR"/>
</dbReference>
<keyword evidence="5 6" id="KW-0472">Membrane</keyword>
<gene>
    <name evidence="7" type="ORF">ACFQ1E_00910</name>
</gene>
<feature type="transmembrane region" description="Helical" evidence="6">
    <location>
        <begin position="54"/>
        <end position="73"/>
    </location>
</feature>
<evidence type="ECO:0000256" key="3">
    <source>
        <dbReference type="ARBA" id="ARBA00022692"/>
    </source>
</evidence>
<feature type="transmembrane region" description="Helical" evidence="6">
    <location>
        <begin position="85"/>
        <end position="102"/>
    </location>
</feature>
<accession>A0ABW3H2F3</accession>
<keyword evidence="4 6" id="KW-1133">Transmembrane helix</keyword>
<feature type="transmembrane region" description="Helical" evidence="6">
    <location>
        <begin position="134"/>
        <end position="154"/>
    </location>
</feature>
<name>A0ABW3H2F3_9SPHN</name>
<keyword evidence="8" id="KW-1185">Reference proteome</keyword>